<protein>
    <recommendedName>
        <fullName evidence="5">Phage minor structural protein GP20</fullName>
    </recommendedName>
</protein>
<evidence type="ECO:0000313" key="3">
    <source>
        <dbReference type="EMBL" id="SOD15947.1"/>
    </source>
</evidence>
<dbReference type="AlphaFoldDB" id="A0A286A209"/>
<evidence type="ECO:0000256" key="1">
    <source>
        <dbReference type="SAM" id="Coils"/>
    </source>
</evidence>
<proteinExistence type="predicted"/>
<keyword evidence="1" id="KW-0175">Coiled coil</keyword>
<name>A0A286A209_9PROT</name>
<evidence type="ECO:0000313" key="4">
    <source>
        <dbReference type="Proteomes" id="UP000219335"/>
    </source>
</evidence>
<gene>
    <name evidence="3" type="ORF">SAMN06297164_0157</name>
</gene>
<feature type="compositionally biased region" description="Basic and acidic residues" evidence="2">
    <location>
        <begin position="243"/>
        <end position="255"/>
    </location>
</feature>
<evidence type="ECO:0000256" key="2">
    <source>
        <dbReference type="SAM" id="MobiDB-lite"/>
    </source>
</evidence>
<evidence type="ECO:0008006" key="5">
    <source>
        <dbReference type="Google" id="ProtNLM"/>
    </source>
</evidence>
<accession>A0A286A209</accession>
<organism evidence="3 4">
    <name type="scientific">Nitrosomonas ureae</name>
    <dbReference type="NCBI Taxonomy" id="44577"/>
    <lineage>
        <taxon>Bacteria</taxon>
        <taxon>Pseudomonadati</taxon>
        <taxon>Pseudomonadota</taxon>
        <taxon>Betaproteobacteria</taxon>
        <taxon>Nitrosomonadales</taxon>
        <taxon>Nitrosomonadaceae</taxon>
        <taxon>Nitrosomonas</taxon>
    </lineage>
</organism>
<dbReference type="RefSeq" id="WP_097103515.1">
    <property type="nucleotide sequence ID" value="NZ_OCMU01000001.1"/>
</dbReference>
<dbReference type="EMBL" id="OCMU01000001">
    <property type="protein sequence ID" value="SOD15947.1"/>
    <property type="molecule type" value="Genomic_DNA"/>
</dbReference>
<feature type="coiled-coil region" evidence="1">
    <location>
        <begin position="110"/>
        <end position="137"/>
    </location>
</feature>
<reference evidence="3 4" key="1">
    <citation type="submission" date="2017-09" db="EMBL/GenBank/DDBJ databases">
        <authorList>
            <person name="Ehlers B."/>
            <person name="Leendertz F.H."/>
        </authorList>
    </citation>
    <scope>NUCLEOTIDE SEQUENCE [LARGE SCALE GENOMIC DNA]</scope>
    <source>
        <strain evidence="3 4">Nm42</strain>
    </source>
</reference>
<sequence>MALKIKIPNLDGLEEHFHSLYTQQSDGSYLLTGVEGMKTQTDLDVLTTSLAKERKDHKATKDKYAVLGDKDPVDILSQLDRVSELEAAASGKIDETRINEMVEGRLRTKLAPVERERDQLKTQLEAAQTQVNDFSAREKRRTIHDKVREAAIASKMMPEAYDDVLMYADAMMDLTEDGRVVTKDQVGVTPGLDPTVWLTEMQQKKRYWWPGSQSGNSFGSDGVGNLGGENPWSATGWNLTKQAEVHSQDPKRADQMARSAGTTVGGMKPVNKAA</sequence>
<dbReference type="Proteomes" id="UP000219335">
    <property type="component" value="Unassembled WGS sequence"/>
</dbReference>
<feature type="region of interest" description="Disordered" evidence="2">
    <location>
        <begin position="242"/>
        <end position="274"/>
    </location>
</feature>